<evidence type="ECO:0000256" key="2">
    <source>
        <dbReference type="ARBA" id="ARBA00023125"/>
    </source>
</evidence>
<dbReference type="SMART" id="SM00345">
    <property type="entry name" value="HTH_GNTR"/>
    <property type="match status" value="1"/>
</dbReference>
<dbReference type="SUPFAM" id="SSF54909">
    <property type="entry name" value="Dimeric alpha+beta barrel"/>
    <property type="match status" value="1"/>
</dbReference>
<dbReference type="OrthoDB" id="9809462at2"/>
<dbReference type="PANTHER" id="PTHR30154:SF34">
    <property type="entry name" value="TRANSCRIPTIONAL REGULATOR AZLB"/>
    <property type="match status" value="1"/>
</dbReference>
<dbReference type="InterPro" id="IPR019888">
    <property type="entry name" value="Tscrpt_reg_AsnC-like"/>
</dbReference>
<gene>
    <name evidence="5" type="ORF">BN112_2609</name>
</gene>
<dbReference type="PANTHER" id="PTHR30154">
    <property type="entry name" value="LEUCINE-RESPONSIVE REGULATORY PROTEIN"/>
    <property type="match status" value="1"/>
</dbReference>
<evidence type="ECO:0000259" key="4">
    <source>
        <dbReference type="PROSITE" id="PS50956"/>
    </source>
</evidence>
<dbReference type="AlphaFoldDB" id="A0A0C6P3Y4"/>
<dbReference type="InterPro" id="IPR036390">
    <property type="entry name" value="WH_DNA-bd_sf"/>
</dbReference>
<evidence type="ECO:0000256" key="1">
    <source>
        <dbReference type="ARBA" id="ARBA00023015"/>
    </source>
</evidence>
<dbReference type="InterPro" id="IPR036388">
    <property type="entry name" value="WH-like_DNA-bd_sf"/>
</dbReference>
<dbReference type="Pfam" id="PF13404">
    <property type="entry name" value="HTH_AsnC-type"/>
    <property type="match status" value="1"/>
</dbReference>
<dbReference type="GO" id="GO:0003700">
    <property type="term" value="F:DNA-binding transcription factor activity"/>
    <property type="evidence" value="ECO:0007669"/>
    <property type="project" value="InterPro"/>
</dbReference>
<organism evidence="5 6">
    <name type="scientific">Bordetella bronchiseptica 253</name>
    <dbReference type="NCBI Taxonomy" id="568707"/>
    <lineage>
        <taxon>Bacteria</taxon>
        <taxon>Pseudomonadati</taxon>
        <taxon>Pseudomonadota</taxon>
        <taxon>Betaproteobacteria</taxon>
        <taxon>Burkholderiales</taxon>
        <taxon>Alcaligenaceae</taxon>
        <taxon>Bordetella</taxon>
    </lineage>
</organism>
<dbReference type="InterPro" id="IPR011008">
    <property type="entry name" value="Dimeric_a/b-barrel"/>
</dbReference>
<dbReference type="PROSITE" id="PS50956">
    <property type="entry name" value="HTH_ASNC_2"/>
    <property type="match status" value="1"/>
</dbReference>
<dbReference type="Pfam" id="PF01037">
    <property type="entry name" value="AsnC_trans_reg"/>
    <property type="match status" value="1"/>
</dbReference>
<dbReference type="GO" id="GO:0005829">
    <property type="term" value="C:cytosol"/>
    <property type="evidence" value="ECO:0007669"/>
    <property type="project" value="TreeGrafter"/>
</dbReference>
<dbReference type="HOGENOM" id="CLU_091233_5_3_4"/>
<protein>
    <submittedName>
        <fullName evidence="5">Putative regulatory protein</fullName>
    </submittedName>
</protein>
<evidence type="ECO:0000256" key="3">
    <source>
        <dbReference type="ARBA" id="ARBA00023163"/>
    </source>
</evidence>
<evidence type="ECO:0000313" key="5">
    <source>
        <dbReference type="EMBL" id="CCJ54526.1"/>
    </source>
</evidence>
<reference evidence="5 6" key="1">
    <citation type="journal article" date="2012" name="BMC Genomics">
        <title>Comparative genomics of the classical Bordetella subspecies: the evolution and exchange of virulence-associated diversity amongst closely related pathogens.</title>
        <authorList>
            <person name="Park J."/>
            <person name="Zhang Y."/>
            <person name="Buboltz A.M."/>
            <person name="Zhang X."/>
            <person name="Schuster S.C."/>
            <person name="Ahuja U."/>
            <person name="Liu M."/>
            <person name="Miller J.F."/>
            <person name="Sebaihia M."/>
            <person name="Bentley S.D."/>
            <person name="Parkhill J."/>
            <person name="Harvill E.T."/>
        </authorList>
    </citation>
    <scope>NUCLEOTIDE SEQUENCE [LARGE SCALE GENOMIC DNA]</scope>
    <source>
        <strain evidence="5 6">253</strain>
    </source>
</reference>
<keyword evidence="1" id="KW-0805">Transcription regulation</keyword>
<name>A0A0C6P3Y4_BORBO</name>
<dbReference type="Gene3D" id="1.10.10.10">
    <property type="entry name" value="Winged helix-like DNA-binding domain superfamily/Winged helix DNA-binding domain"/>
    <property type="match status" value="1"/>
</dbReference>
<sequence length="167" mass="18496">MAILRQYGADRQLRLAICPNGLETAMDHALDALDRRLLALLRADARLPTATLARQLHVSRGTVQNRMARLERSGIVAGYTVRLRNEDEHGIRAITLIEVRGAATDAVVAALRRIPEALQVHSTNGRWDLVVELRAADLPAFDRVLRDLRSIDGVANSESNLLLTAHR</sequence>
<dbReference type="InterPro" id="IPR019887">
    <property type="entry name" value="Tscrpt_reg_AsnC/Lrp_C"/>
</dbReference>
<keyword evidence="2" id="KW-0238">DNA-binding</keyword>
<evidence type="ECO:0000313" key="6">
    <source>
        <dbReference type="Proteomes" id="UP000007564"/>
    </source>
</evidence>
<feature type="domain" description="HTH asnC-type" evidence="4">
    <location>
        <begin position="30"/>
        <end position="92"/>
    </location>
</feature>
<accession>A0A0C6P3Y4</accession>
<dbReference type="EMBL" id="HE965806">
    <property type="protein sequence ID" value="CCJ54526.1"/>
    <property type="molecule type" value="Genomic_DNA"/>
</dbReference>
<dbReference type="GO" id="GO:0043565">
    <property type="term" value="F:sequence-specific DNA binding"/>
    <property type="evidence" value="ECO:0007669"/>
    <property type="project" value="InterPro"/>
</dbReference>
<dbReference type="GO" id="GO:0043200">
    <property type="term" value="P:response to amino acid"/>
    <property type="evidence" value="ECO:0007669"/>
    <property type="project" value="TreeGrafter"/>
</dbReference>
<dbReference type="InterPro" id="IPR000524">
    <property type="entry name" value="Tscrpt_reg_HTH_GntR"/>
</dbReference>
<dbReference type="SMART" id="SM00344">
    <property type="entry name" value="HTH_ASNC"/>
    <property type="match status" value="1"/>
</dbReference>
<dbReference type="KEGG" id="bbh:BN112_2609"/>
<keyword evidence="3" id="KW-0804">Transcription</keyword>
<proteinExistence type="predicted"/>
<dbReference type="Proteomes" id="UP000007564">
    <property type="component" value="Chromosome"/>
</dbReference>
<dbReference type="PRINTS" id="PR00033">
    <property type="entry name" value="HTHASNC"/>
</dbReference>
<dbReference type="Gene3D" id="3.30.70.920">
    <property type="match status" value="1"/>
</dbReference>
<dbReference type="InterPro" id="IPR000485">
    <property type="entry name" value="AsnC-type_HTH_dom"/>
</dbReference>
<dbReference type="SUPFAM" id="SSF46785">
    <property type="entry name" value="Winged helix' DNA-binding domain"/>
    <property type="match status" value="1"/>
</dbReference>